<evidence type="ECO:0000313" key="2">
    <source>
        <dbReference type="Proteomes" id="UP000255517"/>
    </source>
</evidence>
<dbReference type="OrthoDB" id="2061924at2"/>
<gene>
    <name evidence="1" type="ORF">NCTC13149_01575</name>
</gene>
<protein>
    <submittedName>
        <fullName evidence="1">Uncharacterized protein</fullName>
    </submittedName>
</protein>
<name>A0A379C6K1_9FIRM</name>
<dbReference type="RefSeq" id="WP_019035272.1">
    <property type="nucleotide sequence ID" value="NZ_UGSZ01000001.1"/>
</dbReference>
<dbReference type="AlphaFoldDB" id="A0A379C6K1"/>
<accession>A0A379C6K1</accession>
<reference evidence="1 2" key="1">
    <citation type="submission" date="2018-06" db="EMBL/GenBank/DDBJ databases">
        <authorList>
            <consortium name="Pathogen Informatics"/>
            <person name="Doyle S."/>
        </authorList>
    </citation>
    <scope>NUCLEOTIDE SEQUENCE [LARGE SCALE GENOMIC DNA]</scope>
    <source>
        <strain evidence="1 2">NCTC13149</strain>
    </source>
</reference>
<dbReference type="Proteomes" id="UP000255517">
    <property type="component" value="Unassembled WGS sequence"/>
</dbReference>
<dbReference type="EMBL" id="UGSZ01000001">
    <property type="protein sequence ID" value="SUB57718.1"/>
    <property type="molecule type" value="Genomic_DNA"/>
</dbReference>
<evidence type="ECO:0000313" key="1">
    <source>
        <dbReference type="EMBL" id="SUB57718.1"/>
    </source>
</evidence>
<dbReference type="STRING" id="1122949.GCA_000378725_01657"/>
<organism evidence="1 2">
    <name type="scientific">Peptoniphilus lacrimalis</name>
    <dbReference type="NCBI Taxonomy" id="33031"/>
    <lineage>
        <taxon>Bacteria</taxon>
        <taxon>Bacillati</taxon>
        <taxon>Bacillota</taxon>
        <taxon>Tissierellia</taxon>
        <taxon>Tissierellales</taxon>
        <taxon>Peptoniphilaceae</taxon>
        <taxon>Peptoniphilus</taxon>
    </lineage>
</organism>
<proteinExistence type="predicted"/>
<sequence length="67" mass="8269">MREWNWTESTLASIVKRIIDRNNDNKGEEDNDFNRGRHEGYWEVIDMIKNDIESRGYDFDEFMKKFY</sequence>